<organism evidence="2 3">
    <name type="scientific">Micropruina glycogenica</name>
    <dbReference type="NCBI Taxonomy" id="75385"/>
    <lineage>
        <taxon>Bacteria</taxon>
        <taxon>Bacillati</taxon>
        <taxon>Actinomycetota</taxon>
        <taxon>Actinomycetes</taxon>
        <taxon>Propionibacteriales</taxon>
        <taxon>Nocardioidaceae</taxon>
        <taxon>Micropruina</taxon>
    </lineage>
</organism>
<evidence type="ECO:0000256" key="1">
    <source>
        <dbReference type="SAM" id="MobiDB-lite"/>
    </source>
</evidence>
<dbReference type="KEGG" id="mgg:MPLG2_1875"/>
<evidence type="ECO:0000313" key="2">
    <source>
        <dbReference type="EMBL" id="SPD86905.1"/>
    </source>
</evidence>
<keyword evidence="3" id="KW-1185">Reference proteome</keyword>
<dbReference type="Proteomes" id="UP000238164">
    <property type="component" value="Chromosome 1"/>
</dbReference>
<evidence type="ECO:0000313" key="3">
    <source>
        <dbReference type="Proteomes" id="UP000238164"/>
    </source>
</evidence>
<accession>A0A2N9JFK7</accession>
<dbReference type="AlphaFoldDB" id="A0A2N9JFK7"/>
<feature type="region of interest" description="Disordered" evidence="1">
    <location>
        <begin position="19"/>
        <end position="58"/>
    </location>
</feature>
<gene>
    <name evidence="2" type="ORF">MPLG2_1875</name>
</gene>
<reference evidence="2 3" key="1">
    <citation type="submission" date="2018-02" db="EMBL/GenBank/DDBJ databases">
        <authorList>
            <person name="Cohen D.B."/>
            <person name="Kent A.D."/>
        </authorList>
    </citation>
    <scope>NUCLEOTIDE SEQUENCE [LARGE SCALE GENOMIC DNA]</scope>
    <source>
        <strain evidence="2">1</strain>
    </source>
</reference>
<name>A0A2N9JFK7_9ACTN</name>
<dbReference type="EMBL" id="LT985188">
    <property type="protein sequence ID" value="SPD86905.1"/>
    <property type="molecule type" value="Genomic_DNA"/>
</dbReference>
<protein>
    <submittedName>
        <fullName evidence="2">Uncharacterized protein</fullName>
    </submittedName>
</protein>
<sequence length="58" mass="6190">MLRSWQGRELLVSSAHAKISTLAPGPSTDSAPRAACGRLDPRCRTPLPQGEGVHSPIR</sequence>
<proteinExistence type="predicted"/>